<feature type="compositionally biased region" description="Polar residues" evidence="2">
    <location>
        <begin position="1"/>
        <end position="11"/>
    </location>
</feature>
<evidence type="ECO:0000313" key="4">
    <source>
        <dbReference type="EMBL" id="CAJ1920091.1"/>
    </source>
</evidence>
<organism evidence="4 5">
    <name type="scientific">Cylindrotheca closterium</name>
    <dbReference type="NCBI Taxonomy" id="2856"/>
    <lineage>
        <taxon>Eukaryota</taxon>
        <taxon>Sar</taxon>
        <taxon>Stramenopiles</taxon>
        <taxon>Ochrophyta</taxon>
        <taxon>Bacillariophyta</taxon>
        <taxon>Bacillariophyceae</taxon>
        <taxon>Bacillariophycidae</taxon>
        <taxon>Bacillariales</taxon>
        <taxon>Bacillariaceae</taxon>
        <taxon>Cylindrotheca</taxon>
    </lineage>
</organism>
<dbReference type="Proteomes" id="UP001295423">
    <property type="component" value="Unassembled WGS sequence"/>
</dbReference>
<gene>
    <name evidence="4" type="ORF">CYCCA115_LOCUS871</name>
</gene>
<keyword evidence="5" id="KW-1185">Reference proteome</keyword>
<feature type="compositionally biased region" description="Polar residues" evidence="2">
    <location>
        <begin position="19"/>
        <end position="33"/>
    </location>
</feature>
<proteinExistence type="predicted"/>
<feature type="compositionally biased region" description="Basic and acidic residues" evidence="2">
    <location>
        <begin position="36"/>
        <end position="45"/>
    </location>
</feature>
<keyword evidence="1" id="KW-0175">Coiled coil</keyword>
<feature type="transmembrane region" description="Helical" evidence="3">
    <location>
        <begin position="454"/>
        <end position="475"/>
    </location>
</feature>
<feature type="transmembrane region" description="Helical" evidence="3">
    <location>
        <begin position="487"/>
        <end position="510"/>
    </location>
</feature>
<feature type="compositionally biased region" description="Low complexity" evidence="2">
    <location>
        <begin position="220"/>
        <end position="238"/>
    </location>
</feature>
<feature type="region of interest" description="Disordered" evidence="2">
    <location>
        <begin position="1"/>
        <end position="58"/>
    </location>
</feature>
<feature type="transmembrane region" description="Helical" evidence="3">
    <location>
        <begin position="530"/>
        <end position="548"/>
    </location>
</feature>
<dbReference type="EMBL" id="CAKOGP040000002">
    <property type="protein sequence ID" value="CAJ1920091.1"/>
    <property type="molecule type" value="Genomic_DNA"/>
</dbReference>
<sequence>MVTKQQYQSGQYVAAASPKYQQTTREPQPTNNVYVEGREDIESRDGTTALMASDHSTIRTRDDISLPIRHTPGNLPGWAPALAAQKPPVVIEATAARGSSQKTPRRNAEPMDFMQSDNSFQIVASLIVDKFEEALKNRADHIIVTQDMKDEIERVMPEDAKENFVAALRFRLAEAPEFSRLPMHTVTRNCHKLGMTRLDEQNILFAPIGTTIKLDIPPDTTKSTASVRSSRSTRSTPRGVDNSDVRSVTSRATTAVEEESPESMARQQLLAELQEASALMAESVTPEAAQFWKKQVVELQNKLKALQQSEAEERSVASKSVHTANTANTAQLLKENERLIASLKQGKGYVEPTMADYVPPFTPTGHISETPKVNPNTFPTVEVVAPADLPGGYMFEAEIHNKRFLATVPDGGVKSGQTFTSTMQDIKKKTVGIPSGRWRDGLMDIFKHGKTHPLVVYSFLCPPIALAQIMTRMGFDFRGKPANVPEKGFYSTWGTILSILFMWGFTNYIVLDQLSAKAATGAVLSFFDSFSLYVVNGGLIAYVVYATANCRASIREYSGIEENPLYVGPRKFTRGQDYLLSAFAMPFVIAQMGRHTASYDNFEGSFCSHHGLSRKMSVADVLTCNNPTMLGCDNPYTEIGAVV</sequence>
<reference evidence="4" key="1">
    <citation type="submission" date="2023-08" db="EMBL/GenBank/DDBJ databases">
        <authorList>
            <person name="Audoor S."/>
            <person name="Bilcke G."/>
        </authorList>
    </citation>
    <scope>NUCLEOTIDE SEQUENCE</scope>
</reference>
<feature type="coiled-coil region" evidence="1">
    <location>
        <begin position="289"/>
        <end position="316"/>
    </location>
</feature>
<comment type="caution">
    <text evidence="4">The sequence shown here is derived from an EMBL/GenBank/DDBJ whole genome shotgun (WGS) entry which is preliminary data.</text>
</comment>
<name>A0AAD2FCB5_9STRA</name>
<evidence type="ECO:0000256" key="2">
    <source>
        <dbReference type="SAM" id="MobiDB-lite"/>
    </source>
</evidence>
<keyword evidence="3" id="KW-0472">Membrane</keyword>
<evidence type="ECO:0000313" key="5">
    <source>
        <dbReference type="Proteomes" id="UP001295423"/>
    </source>
</evidence>
<evidence type="ECO:0000256" key="1">
    <source>
        <dbReference type="SAM" id="Coils"/>
    </source>
</evidence>
<dbReference type="AlphaFoldDB" id="A0AAD2FCB5"/>
<keyword evidence="3" id="KW-0812">Transmembrane</keyword>
<protein>
    <submittedName>
        <fullName evidence="4">Uncharacterized protein</fullName>
    </submittedName>
</protein>
<feature type="region of interest" description="Disordered" evidence="2">
    <location>
        <begin position="216"/>
        <end position="264"/>
    </location>
</feature>
<keyword evidence="3" id="KW-1133">Transmembrane helix</keyword>
<accession>A0AAD2FCB5</accession>
<evidence type="ECO:0000256" key="3">
    <source>
        <dbReference type="SAM" id="Phobius"/>
    </source>
</evidence>